<gene>
    <name evidence="1" type="ORF">ELAC_1662</name>
</gene>
<sequence>MSPIPFRQRSGTMGRHCFFYLENSRQLLQEECIGESGRRLVRLASLSIPMPPGMVITKQAAKEALTTGDFLKGFVKKELASGLLHIDAKLTESLGNKRPGKLFSLCSLQAKESPFSRTYSFDFIGLSEKNISEFEPFCPDGKAIYLNFLRFIKDLSSFVFHISKHPFQSAWEHIKKNEGALLDSDVTSEGLHEACLHFLHIFKNEGGRAFPTTMEEQFELLIHAIYQRWQTELEDPLNSLIGAPRTEEPELMIQGMVFSNLTAYSGQGTFYSRNPTNGNPEIYGDYFQKRGSEDIFDDHTSTKRLFSSDIKSLQYLMPSVYREITAYAALIEHELLETVRVDFTIEDGHLFITNIVKADEQPLSSIKSLTELIKKGAIDKKTLLERIDPVEAMKAAEQLDTIIQHKETCLVDTMEAPSAGLAIGKIAFSKAKADEIANNGESVILLKEDDAELSGVTNNLSGVITLKGIKTGYFFQTLRLRNIPSMILGEEVMFDKKEGILRFPEAEIREGDTLVFDTNQNKLFKKDNQEEITIRRRGASALFEPIKKIADKVKSLTIIPLATPQDINSSGQEFKCLNLDSLMESLAQEHPLALIEISLGRENKALIRSELKNRIASALYRKQSTHPVLFLLPGAEAIIHKLTKMVGKERKPCLNSLGKRELSWDNIALPLLEAFALAISDCLQEPAFRRNVLILQDIERREQFLDWQKTVIEKLKTEGRFPFISSLEFGVAITPETLPTDFDKLMPEVSYLLLDARRPPPPFENSAPIASSRRQRDTFEIQKLILKSAKNANSLLQSALIADNDRAAALASFAEENGVDFLLCKQEMIDPALIAAAKSAYKGSPQHPLAPEPLDKLTVIRFQSNWIDPH</sequence>
<name>A0A0H5DT48_9BACT</name>
<dbReference type="Gene3D" id="3.50.30.10">
    <property type="entry name" value="Phosphohistidine domain"/>
    <property type="match status" value="1"/>
</dbReference>
<dbReference type="Gene3D" id="3.30.1490.20">
    <property type="entry name" value="ATP-grasp fold, A domain"/>
    <property type="match status" value="1"/>
</dbReference>
<dbReference type="InterPro" id="IPR013815">
    <property type="entry name" value="ATP_grasp_subdomain_1"/>
</dbReference>
<organism evidence="1 2">
    <name type="scientific">Estrella lausannensis</name>
    <dbReference type="NCBI Taxonomy" id="483423"/>
    <lineage>
        <taxon>Bacteria</taxon>
        <taxon>Pseudomonadati</taxon>
        <taxon>Chlamydiota</taxon>
        <taxon>Chlamydiia</taxon>
        <taxon>Parachlamydiales</taxon>
        <taxon>Candidatus Criblamydiaceae</taxon>
        <taxon>Estrella</taxon>
    </lineage>
</organism>
<evidence type="ECO:0000313" key="2">
    <source>
        <dbReference type="Proteomes" id="UP000220251"/>
    </source>
</evidence>
<dbReference type="Proteomes" id="UP000220251">
    <property type="component" value="Unassembled WGS sequence"/>
</dbReference>
<dbReference type="Gene3D" id="3.30.470.20">
    <property type="entry name" value="ATP-grasp fold, B domain"/>
    <property type="match status" value="1"/>
</dbReference>
<dbReference type="OrthoDB" id="9765468at2"/>
<dbReference type="PANTHER" id="PTHR22931:SF9">
    <property type="entry name" value="PYRUVATE, PHOSPHATE DIKINASE 1, CHLOROPLASTIC"/>
    <property type="match status" value="1"/>
</dbReference>
<dbReference type="InterPro" id="IPR010121">
    <property type="entry name" value="Pyruvate_phosphate_dikinase"/>
</dbReference>
<evidence type="ECO:0000313" key="1">
    <source>
        <dbReference type="EMBL" id="CRX38989.1"/>
    </source>
</evidence>
<dbReference type="AlphaFoldDB" id="A0A0H5DT48"/>
<dbReference type="EC" id="2.7.9.1" evidence="1"/>
<accession>A0A0H5DT48</accession>
<protein>
    <submittedName>
        <fullName evidence="1">Pyruvate phosphate dikinase</fullName>
        <ecNumber evidence="1">2.7.9.1</ecNumber>
    </submittedName>
</protein>
<keyword evidence="1" id="KW-0808">Transferase</keyword>
<keyword evidence="1" id="KW-0418">Kinase</keyword>
<dbReference type="GO" id="GO:0005524">
    <property type="term" value="F:ATP binding"/>
    <property type="evidence" value="ECO:0007669"/>
    <property type="project" value="InterPro"/>
</dbReference>
<dbReference type="EMBL" id="CWGJ01000025">
    <property type="protein sequence ID" value="CRX38989.1"/>
    <property type="molecule type" value="Genomic_DNA"/>
</dbReference>
<dbReference type="Gene3D" id="1.10.189.10">
    <property type="entry name" value="Pyruvate Phosphate Dikinase, domain 2"/>
    <property type="match status" value="1"/>
</dbReference>
<dbReference type="SUPFAM" id="SSF56059">
    <property type="entry name" value="Glutathione synthetase ATP-binding domain-like"/>
    <property type="match status" value="1"/>
</dbReference>
<dbReference type="RefSeq" id="WP_143406482.1">
    <property type="nucleotide sequence ID" value="NZ_CWGJ01000025.1"/>
</dbReference>
<proteinExistence type="predicted"/>
<dbReference type="GO" id="GO:0050242">
    <property type="term" value="F:pyruvate, phosphate dikinase activity"/>
    <property type="evidence" value="ECO:0007669"/>
    <property type="project" value="UniProtKB-EC"/>
</dbReference>
<reference evidence="2" key="1">
    <citation type="submission" date="2015-06" db="EMBL/GenBank/DDBJ databases">
        <authorList>
            <person name="Bertelli C."/>
        </authorList>
    </citation>
    <scope>NUCLEOTIDE SEQUENCE [LARGE SCALE GENOMIC DNA]</scope>
    <source>
        <strain evidence="2">CRIB-30</strain>
    </source>
</reference>
<dbReference type="GO" id="GO:0016301">
    <property type="term" value="F:kinase activity"/>
    <property type="evidence" value="ECO:0007669"/>
    <property type="project" value="UniProtKB-KW"/>
</dbReference>
<dbReference type="Gene3D" id="1.20.80.30">
    <property type="match status" value="1"/>
</dbReference>
<keyword evidence="2" id="KW-1185">Reference proteome</keyword>
<dbReference type="PANTHER" id="PTHR22931">
    <property type="entry name" value="PHOSPHOENOLPYRUVATE DIKINASE-RELATED"/>
    <property type="match status" value="1"/>
</dbReference>
<keyword evidence="1" id="KW-0670">Pyruvate</keyword>